<protein>
    <submittedName>
        <fullName evidence="2">Uncharacterized protein</fullName>
    </submittedName>
</protein>
<keyword evidence="1" id="KW-0472">Membrane</keyword>
<accession>A0A444Z6V3</accession>
<sequence>MLILWICNCLVEIDPQIVAKWICSLGYQFEIFFIVYGYCVIGFLREAKPIFDPYKEIFLAATS</sequence>
<evidence type="ECO:0000313" key="2">
    <source>
        <dbReference type="EMBL" id="RYR09914.1"/>
    </source>
</evidence>
<dbReference type="EMBL" id="SDMP01000015">
    <property type="protein sequence ID" value="RYR09914.1"/>
    <property type="molecule type" value="Genomic_DNA"/>
</dbReference>
<keyword evidence="1" id="KW-1133">Transmembrane helix</keyword>
<gene>
    <name evidence="2" type="ORF">Ahy_B05g078350</name>
</gene>
<keyword evidence="1" id="KW-0812">Transmembrane</keyword>
<reference evidence="2 3" key="1">
    <citation type="submission" date="2019-01" db="EMBL/GenBank/DDBJ databases">
        <title>Sequencing of cultivated peanut Arachis hypogaea provides insights into genome evolution and oil improvement.</title>
        <authorList>
            <person name="Chen X."/>
        </authorList>
    </citation>
    <scope>NUCLEOTIDE SEQUENCE [LARGE SCALE GENOMIC DNA]</scope>
    <source>
        <strain evidence="3">cv. Fuhuasheng</strain>
        <tissue evidence="2">Leaves</tissue>
    </source>
</reference>
<feature type="transmembrane region" description="Helical" evidence="1">
    <location>
        <begin position="25"/>
        <end position="44"/>
    </location>
</feature>
<keyword evidence="3" id="KW-1185">Reference proteome</keyword>
<organism evidence="2 3">
    <name type="scientific">Arachis hypogaea</name>
    <name type="common">Peanut</name>
    <dbReference type="NCBI Taxonomy" id="3818"/>
    <lineage>
        <taxon>Eukaryota</taxon>
        <taxon>Viridiplantae</taxon>
        <taxon>Streptophyta</taxon>
        <taxon>Embryophyta</taxon>
        <taxon>Tracheophyta</taxon>
        <taxon>Spermatophyta</taxon>
        <taxon>Magnoliopsida</taxon>
        <taxon>eudicotyledons</taxon>
        <taxon>Gunneridae</taxon>
        <taxon>Pentapetalae</taxon>
        <taxon>rosids</taxon>
        <taxon>fabids</taxon>
        <taxon>Fabales</taxon>
        <taxon>Fabaceae</taxon>
        <taxon>Papilionoideae</taxon>
        <taxon>50 kb inversion clade</taxon>
        <taxon>dalbergioids sensu lato</taxon>
        <taxon>Dalbergieae</taxon>
        <taxon>Pterocarpus clade</taxon>
        <taxon>Arachis</taxon>
    </lineage>
</organism>
<evidence type="ECO:0000313" key="3">
    <source>
        <dbReference type="Proteomes" id="UP000289738"/>
    </source>
</evidence>
<dbReference type="Proteomes" id="UP000289738">
    <property type="component" value="Chromosome B05"/>
</dbReference>
<proteinExistence type="predicted"/>
<evidence type="ECO:0000256" key="1">
    <source>
        <dbReference type="SAM" id="Phobius"/>
    </source>
</evidence>
<name>A0A444Z6V3_ARAHY</name>
<comment type="caution">
    <text evidence="2">The sequence shown here is derived from an EMBL/GenBank/DDBJ whole genome shotgun (WGS) entry which is preliminary data.</text>
</comment>
<dbReference type="AlphaFoldDB" id="A0A444Z6V3"/>